<comment type="caution">
    <text evidence="1">The sequence shown here is derived from an EMBL/GenBank/DDBJ whole genome shotgun (WGS) entry which is preliminary data.</text>
</comment>
<protein>
    <submittedName>
        <fullName evidence="1">Uncharacterized protein</fullName>
    </submittedName>
</protein>
<organism evidence="1 2">
    <name type="scientific">Favolaschia claudopus</name>
    <dbReference type="NCBI Taxonomy" id="2862362"/>
    <lineage>
        <taxon>Eukaryota</taxon>
        <taxon>Fungi</taxon>
        <taxon>Dikarya</taxon>
        <taxon>Basidiomycota</taxon>
        <taxon>Agaricomycotina</taxon>
        <taxon>Agaricomycetes</taxon>
        <taxon>Agaricomycetidae</taxon>
        <taxon>Agaricales</taxon>
        <taxon>Marasmiineae</taxon>
        <taxon>Mycenaceae</taxon>
        <taxon>Favolaschia</taxon>
    </lineage>
</organism>
<proteinExistence type="predicted"/>
<gene>
    <name evidence="1" type="ORF">R3P38DRAFT_1370950</name>
</gene>
<dbReference type="EMBL" id="JAWWNJ010000005">
    <property type="protein sequence ID" value="KAK7055905.1"/>
    <property type="molecule type" value="Genomic_DNA"/>
</dbReference>
<evidence type="ECO:0000313" key="1">
    <source>
        <dbReference type="EMBL" id="KAK7055905.1"/>
    </source>
</evidence>
<keyword evidence="2" id="KW-1185">Reference proteome</keyword>
<reference evidence="1 2" key="1">
    <citation type="journal article" date="2024" name="J Genomics">
        <title>Draft genome sequencing and assembly of Favolaschia claudopus CIRM-BRFM 2984 isolated from oak limbs.</title>
        <authorList>
            <person name="Navarro D."/>
            <person name="Drula E."/>
            <person name="Chaduli D."/>
            <person name="Cazenave R."/>
            <person name="Ahrendt S."/>
            <person name="Wang J."/>
            <person name="Lipzen A."/>
            <person name="Daum C."/>
            <person name="Barry K."/>
            <person name="Grigoriev I.V."/>
            <person name="Favel A."/>
            <person name="Rosso M.N."/>
            <person name="Martin F."/>
        </authorList>
    </citation>
    <scope>NUCLEOTIDE SEQUENCE [LARGE SCALE GENOMIC DNA]</scope>
    <source>
        <strain evidence="1 2">CIRM-BRFM 2984</strain>
    </source>
</reference>
<accession>A0AAW0DWS1</accession>
<evidence type="ECO:0000313" key="2">
    <source>
        <dbReference type="Proteomes" id="UP001362999"/>
    </source>
</evidence>
<dbReference type="AlphaFoldDB" id="A0AAW0DWS1"/>
<dbReference type="Proteomes" id="UP001362999">
    <property type="component" value="Unassembled WGS sequence"/>
</dbReference>
<name>A0AAW0DWS1_9AGAR</name>
<sequence length="221" mass="25163">MDNTATLCDILCAEEAWHWDTYDGHKLIFHRDGTGVITSHAELNIWIYAIFEWKVHDPANSVHHTPHPHPTPPRPCALGSIMRKLLTIFRRPTPPELRASIEFTLTERRPNVPSHPSFSLSKENLNEYFLLPIAFEPRILHLTVERNGCFPAGFGSVPQRRSRFRSRLTFDVSPYPARQAWREHCLKMVDSMGQPGMRRFCAGKLASQGGHCGWLPAGCNS</sequence>